<evidence type="ECO:0000313" key="2">
    <source>
        <dbReference type="EMBL" id="CAF9938326.1"/>
    </source>
</evidence>
<protein>
    <submittedName>
        <fullName evidence="2">Uncharacterized protein</fullName>
    </submittedName>
</protein>
<gene>
    <name evidence="2" type="ORF">ALECFALPRED_007603</name>
</gene>
<reference evidence="2" key="1">
    <citation type="submission" date="2021-03" db="EMBL/GenBank/DDBJ databases">
        <authorList>
            <person name="Tagirdzhanova G."/>
        </authorList>
    </citation>
    <scope>NUCLEOTIDE SEQUENCE</scope>
</reference>
<evidence type="ECO:0000256" key="1">
    <source>
        <dbReference type="SAM" id="Phobius"/>
    </source>
</evidence>
<sequence length="320" mass="35810">MAGGFPIMRAYRPAPTSEPNRRVTITVFGPAPLNTRSQRAIWIHESKEWSRVLAQTIERRQQHQLKSEAAQDRANYQLIIRQQAAQDKAQAEYDEDVANQTSLAYYKRVWSVSLFGLLVSGFLFLILFTTAVRDTVEARLGVITACDLVPSLTDGSKFSTVWWAAVAVENILKPTAVMAVVNIARMSKALHEADAAYYERLNEYSRLGVRTGAVMAANPLAWGLFLVMRGECDGEICLNLVLATGAVTSWTFLASITWALFLESGYKVMVGQWKRVLSRLSSKDQREAVGKSGWELLGRDEKGKLEWVRVENFPGDQDCV</sequence>
<name>A0A8H3G8Y6_9LECA</name>
<keyword evidence="1" id="KW-0812">Transmembrane</keyword>
<accession>A0A8H3G8Y6</accession>
<keyword evidence="1" id="KW-0472">Membrane</keyword>
<dbReference type="AlphaFoldDB" id="A0A8H3G8Y6"/>
<organism evidence="2 3">
    <name type="scientific">Alectoria fallacina</name>
    <dbReference type="NCBI Taxonomy" id="1903189"/>
    <lineage>
        <taxon>Eukaryota</taxon>
        <taxon>Fungi</taxon>
        <taxon>Dikarya</taxon>
        <taxon>Ascomycota</taxon>
        <taxon>Pezizomycotina</taxon>
        <taxon>Lecanoromycetes</taxon>
        <taxon>OSLEUM clade</taxon>
        <taxon>Lecanoromycetidae</taxon>
        <taxon>Lecanorales</taxon>
        <taxon>Lecanorineae</taxon>
        <taxon>Parmeliaceae</taxon>
        <taxon>Alectoria</taxon>
    </lineage>
</organism>
<feature type="transmembrane region" description="Helical" evidence="1">
    <location>
        <begin position="161"/>
        <end position="181"/>
    </location>
</feature>
<dbReference type="EMBL" id="CAJPDR010000508">
    <property type="protein sequence ID" value="CAF9938326.1"/>
    <property type="molecule type" value="Genomic_DNA"/>
</dbReference>
<keyword evidence="3" id="KW-1185">Reference proteome</keyword>
<dbReference type="OrthoDB" id="5378188at2759"/>
<proteinExistence type="predicted"/>
<evidence type="ECO:0000313" key="3">
    <source>
        <dbReference type="Proteomes" id="UP000664203"/>
    </source>
</evidence>
<feature type="transmembrane region" description="Helical" evidence="1">
    <location>
        <begin position="207"/>
        <end position="228"/>
    </location>
</feature>
<feature type="transmembrane region" description="Helical" evidence="1">
    <location>
        <begin position="240"/>
        <end position="262"/>
    </location>
</feature>
<keyword evidence="1" id="KW-1133">Transmembrane helix</keyword>
<feature type="transmembrane region" description="Helical" evidence="1">
    <location>
        <begin position="109"/>
        <end position="132"/>
    </location>
</feature>
<dbReference type="Proteomes" id="UP000664203">
    <property type="component" value="Unassembled WGS sequence"/>
</dbReference>
<comment type="caution">
    <text evidence="2">The sequence shown here is derived from an EMBL/GenBank/DDBJ whole genome shotgun (WGS) entry which is preliminary data.</text>
</comment>